<evidence type="ECO:0000256" key="1">
    <source>
        <dbReference type="ARBA" id="ARBA00022793"/>
    </source>
</evidence>
<dbReference type="GO" id="GO:0004633">
    <property type="term" value="F:phosphopantothenoylcysteine decarboxylase activity"/>
    <property type="evidence" value="ECO:0007669"/>
    <property type="project" value="UniProtKB-EC"/>
</dbReference>
<reference evidence="7 8" key="1">
    <citation type="submission" date="2020-08" db="EMBL/GenBank/DDBJ databases">
        <title>Novel species isolated from subtropical streams in China.</title>
        <authorList>
            <person name="Lu H."/>
        </authorList>
    </citation>
    <scope>NUCLEOTIDE SEQUENCE [LARGE SCALE GENOMIC DNA]</scope>
    <source>
        <strain evidence="7 8">CY18W</strain>
    </source>
</reference>
<dbReference type="InterPro" id="IPR007085">
    <property type="entry name" value="DNA/pantothenate-metab_flavo_C"/>
</dbReference>
<keyword evidence="1 3" id="KW-0210">Decarboxylase</keyword>
<comment type="function">
    <text evidence="3">Catalyzes two sequential steps in the biosynthesis of coenzyme A. In the first step cysteine is conjugated to 4'-phosphopantothenate to form 4-phosphopantothenoylcysteine. In the second step the latter compound is decarboxylated to form 4'-phosphopantotheine.</text>
</comment>
<dbReference type="PANTHER" id="PTHR14359:SF6">
    <property type="entry name" value="PHOSPHOPANTOTHENOYLCYSTEINE DECARBOXYLASE"/>
    <property type="match status" value="1"/>
</dbReference>
<dbReference type="EC" id="4.1.1.36" evidence="3"/>
<keyword evidence="3" id="KW-0460">Magnesium</keyword>
<dbReference type="InterPro" id="IPR005252">
    <property type="entry name" value="CoaBC"/>
</dbReference>
<protein>
    <recommendedName>
        <fullName evidence="3">Coenzyme A biosynthesis bifunctional protein CoaBC</fullName>
    </recommendedName>
    <alternativeName>
        <fullName evidence="3">DNA/pantothenate metabolism flavoprotein</fullName>
    </alternativeName>
    <alternativeName>
        <fullName evidence="3">Phosphopantothenoylcysteine synthetase/decarboxylase</fullName>
        <shortName evidence="3">PPCS-PPCDC</shortName>
    </alternativeName>
    <domain>
        <recommendedName>
            <fullName evidence="3">Phosphopantothenoylcysteine decarboxylase</fullName>
            <shortName evidence="3">PPC decarboxylase</shortName>
            <shortName evidence="3">PPC-DC</shortName>
            <ecNumber evidence="3">4.1.1.36</ecNumber>
        </recommendedName>
        <alternativeName>
            <fullName evidence="3">CoaC</fullName>
        </alternativeName>
    </domain>
    <domain>
        <recommendedName>
            <fullName evidence="3">Phosphopantothenate--cysteine ligase</fullName>
            <ecNumber evidence="3">6.3.2.5</ecNumber>
        </recommendedName>
        <alternativeName>
            <fullName evidence="3">CoaB</fullName>
        </alternativeName>
        <alternativeName>
            <fullName evidence="3">Phosphopantothenoylcysteine synthetase</fullName>
            <shortName evidence="3">PPC synthetase</shortName>
            <shortName evidence="3">PPC-S</shortName>
        </alternativeName>
    </domain>
</protein>
<comment type="caution">
    <text evidence="7">The sequence shown here is derived from an EMBL/GenBank/DDBJ whole genome shotgun (WGS) entry which is preliminary data.</text>
</comment>
<dbReference type="PANTHER" id="PTHR14359">
    <property type="entry name" value="HOMO-OLIGOMERIC FLAVIN CONTAINING CYS DECARBOXYLASE FAMILY"/>
    <property type="match status" value="1"/>
</dbReference>
<proteinExistence type="inferred from homology"/>
<dbReference type="InterPro" id="IPR036551">
    <property type="entry name" value="Flavin_trans-like"/>
</dbReference>
<dbReference type="NCBIfam" id="TIGR00521">
    <property type="entry name" value="coaBC_dfp"/>
    <property type="match status" value="1"/>
</dbReference>
<keyword evidence="2 3" id="KW-0456">Lyase</keyword>
<gene>
    <name evidence="3 7" type="primary">coaBC</name>
    <name evidence="7" type="ORF">H8L32_19405</name>
</gene>
<comment type="caution">
    <text evidence="3">Lacks conserved residue(s) required for the propagation of feature annotation.</text>
</comment>
<keyword evidence="3 4" id="KW-0436">Ligase</keyword>
<feature type="binding site" evidence="3">
    <location>
        <position position="285"/>
    </location>
    <ligand>
        <name>CTP</name>
        <dbReference type="ChEBI" id="CHEBI:37563"/>
    </ligand>
</feature>
<evidence type="ECO:0000313" key="7">
    <source>
        <dbReference type="EMBL" id="MBC3919654.1"/>
    </source>
</evidence>
<comment type="function">
    <text evidence="4">Catalyzes two steps in the biosynthesis of coenzyme A. In the first step cysteine is conjugated to 4'-phosphopantothenate to form 4-phosphopantothenoylcysteine, in the latter compound is decarboxylated to form 4'-phosphopantotheine.</text>
</comment>
<dbReference type="SUPFAM" id="SSF102645">
    <property type="entry name" value="CoaB-like"/>
    <property type="match status" value="1"/>
</dbReference>
<comment type="catalytic activity">
    <reaction evidence="3 4">
        <text>(R)-4'-phosphopantothenate + L-cysteine + CTP = N-[(R)-4-phosphopantothenoyl]-L-cysteine + CMP + diphosphate + H(+)</text>
        <dbReference type="Rhea" id="RHEA:19397"/>
        <dbReference type="ChEBI" id="CHEBI:10986"/>
        <dbReference type="ChEBI" id="CHEBI:15378"/>
        <dbReference type="ChEBI" id="CHEBI:33019"/>
        <dbReference type="ChEBI" id="CHEBI:35235"/>
        <dbReference type="ChEBI" id="CHEBI:37563"/>
        <dbReference type="ChEBI" id="CHEBI:59458"/>
        <dbReference type="ChEBI" id="CHEBI:60377"/>
        <dbReference type="EC" id="6.3.2.5"/>
    </reaction>
</comment>
<feature type="binding site" evidence="3">
    <location>
        <position position="331"/>
    </location>
    <ligand>
        <name>CTP</name>
        <dbReference type="ChEBI" id="CHEBI:37563"/>
    </ligand>
</feature>
<dbReference type="Proteomes" id="UP000650424">
    <property type="component" value="Unassembled WGS sequence"/>
</dbReference>
<evidence type="ECO:0000259" key="5">
    <source>
        <dbReference type="Pfam" id="PF02441"/>
    </source>
</evidence>
<comment type="pathway">
    <text evidence="3 4">Cofactor biosynthesis; coenzyme A biosynthesis; CoA from (R)-pantothenate: step 3/5.</text>
</comment>
<feature type="region of interest" description="Phosphopantothenate--cysteine ligase" evidence="3">
    <location>
        <begin position="192"/>
        <end position="404"/>
    </location>
</feature>
<evidence type="ECO:0000256" key="2">
    <source>
        <dbReference type="ARBA" id="ARBA00023239"/>
    </source>
</evidence>
<comment type="similarity">
    <text evidence="3 4">In the C-terminal section; belongs to the PPC synthetase family.</text>
</comment>
<dbReference type="InterPro" id="IPR035929">
    <property type="entry name" value="CoaB-like_sf"/>
</dbReference>
<comment type="cofactor">
    <cofactor evidence="3">
        <name>Mg(2+)</name>
        <dbReference type="ChEBI" id="CHEBI:18420"/>
    </cofactor>
</comment>
<dbReference type="GO" id="GO:0004632">
    <property type="term" value="F:phosphopantothenate--cysteine ligase activity"/>
    <property type="evidence" value="ECO:0007669"/>
    <property type="project" value="UniProtKB-EC"/>
</dbReference>
<keyword evidence="3" id="KW-0511">Multifunctional enzyme</keyword>
<feature type="active site" description="Proton donor" evidence="3">
    <location>
        <position position="160"/>
    </location>
</feature>
<evidence type="ECO:0000259" key="6">
    <source>
        <dbReference type="Pfam" id="PF04127"/>
    </source>
</evidence>
<feature type="region of interest" description="Phosphopantothenoylcysteine decarboxylase" evidence="3">
    <location>
        <begin position="1"/>
        <end position="191"/>
    </location>
</feature>
<comment type="catalytic activity">
    <reaction evidence="3 4">
        <text>N-[(R)-4-phosphopantothenoyl]-L-cysteine + H(+) = (R)-4'-phosphopantetheine + CO2</text>
        <dbReference type="Rhea" id="RHEA:16793"/>
        <dbReference type="ChEBI" id="CHEBI:15378"/>
        <dbReference type="ChEBI" id="CHEBI:16526"/>
        <dbReference type="ChEBI" id="CHEBI:59458"/>
        <dbReference type="ChEBI" id="CHEBI:61723"/>
        <dbReference type="EC" id="4.1.1.36"/>
    </reaction>
</comment>
<dbReference type="Gene3D" id="3.40.50.10300">
    <property type="entry name" value="CoaB-like"/>
    <property type="match status" value="1"/>
</dbReference>
<dbReference type="EC" id="6.3.2.5" evidence="3"/>
<comment type="similarity">
    <text evidence="3 4">In the N-terminal section; belongs to the HFCD (homo-oligomeric flavin containing Cys decarboxylase) superfamily.</text>
</comment>
<keyword evidence="3 4" id="KW-0285">Flavoprotein</keyword>
<feature type="binding site" evidence="3">
    <location>
        <position position="345"/>
    </location>
    <ligand>
        <name>CTP</name>
        <dbReference type="ChEBI" id="CHEBI:37563"/>
    </ligand>
</feature>
<evidence type="ECO:0000256" key="4">
    <source>
        <dbReference type="RuleBase" id="RU364078"/>
    </source>
</evidence>
<comment type="cofactor">
    <cofactor evidence="3">
        <name>FMN</name>
        <dbReference type="ChEBI" id="CHEBI:58210"/>
    </cofactor>
    <text evidence="3">Binds 1 FMN per subunit.</text>
</comment>
<feature type="binding site" evidence="3">
    <location>
        <position position="295"/>
    </location>
    <ligand>
        <name>CTP</name>
        <dbReference type="ChEBI" id="CHEBI:37563"/>
    </ligand>
</feature>
<comment type="pathway">
    <text evidence="3 4">Cofactor biosynthesis; coenzyme A biosynthesis; CoA from (R)-pantothenate: step 2/5.</text>
</comment>
<evidence type="ECO:0000313" key="8">
    <source>
        <dbReference type="Proteomes" id="UP000650424"/>
    </source>
</evidence>
<keyword evidence="3 4" id="KW-0288">FMN</keyword>
<keyword evidence="3" id="KW-0479">Metal-binding</keyword>
<dbReference type="InterPro" id="IPR003382">
    <property type="entry name" value="Flavoprotein"/>
</dbReference>
<feature type="domain" description="DNA/pantothenate metabolism flavoprotein C-terminal" evidence="6">
    <location>
        <begin position="187"/>
        <end position="398"/>
    </location>
</feature>
<dbReference type="HAMAP" id="MF_02225">
    <property type="entry name" value="CoaBC"/>
    <property type="match status" value="1"/>
</dbReference>
<evidence type="ECO:0000256" key="3">
    <source>
        <dbReference type="HAMAP-Rule" id="MF_02225"/>
    </source>
</evidence>
<feature type="binding site" evidence="3">
    <location>
        <begin position="313"/>
        <end position="316"/>
    </location>
    <ligand>
        <name>CTP</name>
        <dbReference type="ChEBI" id="CHEBI:37563"/>
    </ligand>
</feature>
<name>A0ABR6ZUT2_9BURK</name>
<accession>A0ABR6ZUT2</accession>
<keyword evidence="8" id="KW-1185">Reference proteome</keyword>
<feature type="binding site" evidence="3">
    <location>
        <position position="349"/>
    </location>
    <ligand>
        <name>CTP</name>
        <dbReference type="ChEBI" id="CHEBI:37563"/>
    </ligand>
</feature>
<dbReference type="Gene3D" id="3.40.50.1950">
    <property type="entry name" value="Flavin prenyltransferase-like"/>
    <property type="match status" value="1"/>
</dbReference>
<dbReference type="Pfam" id="PF02441">
    <property type="entry name" value="Flavoprotein"/>
    <property type="match status" value="1"/>
</dbReference>
<feature type="domain" description="Flavoprotein" evidence="5">
    <location>
        <begin position="6"/>
        <end position="180"/>
    </location>
</feature>
<organism evidence="7 8">
    <name type="scientific">Undibacterium hunanense</name>
    <dbReference type="NCBI Taxonomy" id="2762292"/>
    <lineage>
        <taxon>Bacteria</taxon>
        <taxon>Pseudomonadati</taxon>
        <taxon>Pseudomonadota</taxon>
        <taxon>Betaproteobacteria</taxon>
        <taxon>Burkholderiales</taxon>
        <taxon>Oxalobacteraceae</taxon>
        <taxon>Undibacterium</taxon>
    </lineage>
</organism>
<dbReference type="PROSITE" id="PS51257">
    <property type="entry name" value="PROKAR_LIPOPROTEIN"/>
    <property type="match status" value="1"/>
</dbReference>
<dbReference type="Pfam" id="PF04127">
    <property type="entry name" value="DFP"/>
    <property type="match status" value="1"/>
</dbReference>
<sequence length="404" mass="43208">MRLAGKKMVLGLTGGVACYKIAELTRALGKAGADVQVVMTESATHFITPVTMQALSGNTVYTDQWDARISNNMPHIDLTRDADAIVIAPCSTDFIFKLAHGACNDLLSTLCVARPAHLPLLIAPAMNVEMWQNPATQRNVQQIKADGIQLMGPAAGDQACGETGMGRMLEPAQLLAEIIAAFQPKTLAGKHVLITAGPTFEPIDPVRGITNLSSGKMGYAIAQAAWEAGAIVTLVSGPTALDTPYGVRRIQVQTAQQMHDAVMAQLNQSVQHRQDIFIAVAAVADWRIANASEQKLKKTSDSDVPQLQFAQNPDILAAVAALPDAPYCVGFAAESENLLQYGAAKRLKKNIPLLVGNIGHHTFGKDDNELVLFDEQGHTALPRADKQTLAQNLIAEIALRTSLI</sequence>
<dbReference type="SUPFAM" id="SSF52507">
    <property type="entry name" value="Homo-oligomeric flavin-containing Cys decarboxylases, HFCD"/>
    <property type="match status" value="1"/>
</dbReference>
<dbReference type="EMBL" id="JACOGF010000010">
    <property type="protein sequence ID" value="MBC3919654.1"/>
    <property type="molecule type" value="Genomic_DNA"/>
</dbReference>
<dbReference type="RefSeq" id="WP_186948928.1">
    <property type="nucleotide sequence ID" value="NZ_JACOGF010000010.1"/>
</dbReference>